<keyword evidence="2" id="KW-0677">Repeat</keyword>
<evidence type="ECO:0000256" key="3">
    <source>
        <dbReference type="SAM" id="Phobius"/>
    </source>
</evidence>
<keyword evidence="3" id="KW-1133">Transmembrane helix</keyword>
<protein>
    <recommendedName>
        <fullName evidence="4">ABC transporter domain-containing protein</fullName>
    </recommendedName>
</protein>
<organism evidence="5">
    <name type="scientific">Photinus pyralis</name>
    <name type="common">Common eastern firefly</name>
    <name type="synonym">Lampyris pyralis</name>
    <dbReference type="NCBI Taxonomy" id="7054"/>
    <lineage>
        <taxon>Eukaryota</taxon>
        <taxon>Metazoa</taxon>
        <taxon>Ecdysozoa</taxon>
        <taxon>Arthropoda</taxon>
        <taxon>Hexapoda</taxon>
        <taxon>Insecta</taxon>
        <taxon>Pterygota</taxon>
        <taxon>Neoptera</taxon>
        <taxon>Endopterygota</taxon>
        <taxon>Coleoptera</taxon>
        <taxon>Polyphaga</taxon>
        <taxon>Elateriformia</taxon>
        <taxon>Elateroidea</taxon>
        <taxon>Lampyridae</taxon>
        <taxon>Lampyrinae</taxon>
        <taxon>Photinus</taxon>
    </lineage>
</organism>
<evidence type="ECO:0000256" key="2">
    <source>
        <dbReference type="ARBA" id="ARBA00022737"/>
    </source>
</evidence>
<dbReference type="Gene3D" id="3.40.50.300">
    <property type="entry name" value="P-loop containing nucleotide triphosphate hydrolases"/>
    <property type="match status" value="1"/>
</dbReference>
<keyword evidence="3" id="KW-0812">Transmembrane</keyword>
<proteinExistence type="predicted"/>
<keyword evidence="3" id="KW-0472">Membrane</keyword>
<dbReference type="GO" id="GO:0016887">
    <property type="term" value="F:ATP hydrolysis activity"/>
    <property type="evidence" value="ECO:0007669"/>
    <property type="project" value="InterPro"/>
</dbReference>
<dbReference type="PANTHER" id="PTHR19229">
    <property type="entry name" value="ATP-BINDING CASSETTE TRANSPORTER SUBFAMILY A ABCA"/>
    <property type="match status" value="1"/>
</dbReference>
<dbReference type="InterPro" id="IPR003439">
    <property type="entry name" value="ABC_transporter-like_ATP-bd"/>
</dbReference>
<name>A0A1Y1MHY8_PHOPY</name>
<evidence type="ECO:0000256" key="1">
    <source>
        <dbReference type="ARBA" id="ARBA00022448"/>
    </source>
</evidence>
<sequence>MIFPNAGLLFGYKIISDYETRELGVQWVNIFESPSWQKNEFTMGSIFVCFIVQCLVYITITLYMSEIKPGIYGKAQVWYFPLLWFRRKIEQNECGPKPNNFGPYIEEINLPVSVKVRNLCKHFGSEKAVDNLSMDIYEQQITVLLGKNGAGKTTTLSMIAGLHFKLTAVAVEV</sequence>
<dbReference type="InterPro" id="IPR026082">
    <property type="entry name" value="ABCA"/>
</dbReference>
<keyword evidence="1" id="KW-0813">Transport</keyword>
<dbReference type="GO" id="GO:0016020">
    <property type="term" value="C:membrane"/>
    <property type="evidence" value="ECO:0007669"/>
    <property type="project" value="InterPro"/>
</dbReference>
<dbReference type="PANTHER" id="PTHR19229:SF36">
    <property type="entry name" value="ATP-BINDING CASSETTE SUB-FAMILY A MEMBER 2"/>
    <property type="match status" value="1"/>
</dbReference>
<evidence type="ECO:0000259" key="4">
    <source>
        <dbReference type="Pfam" id="PF00005"/>
    </source>
</evidence>
<dbReference type="GO" id="GO:0005319">
    <property type="term" value="F:lipid transporter activity"/>
    <property type="evidence" value="ECO:0007669"/>
    <property type="project" value="TreeGrafter"/>
</dbReference>
<dbReference type="GO" id="GO:0140359">
    <property type="term" value="F:ABC-type transporter activity"/>
    <property type="evidence" value="ECO:0007669"/>
    <property type="project" value="InterPro"/>
</dbReference>
<accession>A0A1Y1MHY8</accession>
<dbReference type="GO" id="GO:0005524">
    <property type="term" value="F:ATP binding"/>
    <property type="evidence" value="ECO:0007669"/>
    <property type="project" value="InterPro"/>
</dbReference>
<dbReference type="AlphaFoldDB" id="A0A1Y1MHY8"/>
<feature type="transmembrane region" description="Helical" evidence="3">
    <location>
        <begin position="41"/>
        <end position="64"/>
    </location>
</feature>
<dbReference type="EMBL" id="GEZM01030712">
    <property type="protein sequence ID" value="JAV85402.1"/>
    <property type="molecule type" value="Transcribed_RNA"/>
</dbReference>
<dbReference type="Pfam" id="PF00005">
    <property type="entry name" value="ABC_tran"/>
    <property type="match status" value="1"/>
</dbReference>
<reference evidence="5" key="1">
    <citation type="journal article" date="2016" name="Sci. Rep.">
        <title>Molecular characterization of firefly nuptial gifts: a multi-omics approach sheds light on postcopulatory sexual selection.</title>
        <authorList>
            <person name="Al-Wathiqui N."/>
            <person name="Fallon T.R."/>
            <person name="South A."/>
            <person name="Weng J.K."/>
            <person name="Lewis S.M."/>
        </authorList>
    </citation>
    <scope>NUCLEOTIDE SEQUENCE</scope>
</reference>
<dbReference type="InterPro" id="IPR027417">
    <property type="entry name" value="P-loop_NTPase"/>
</dbReference>
<evidence type="ECO:0000313" key="5">
    <source>
        <dbReference type="EMBL" id="JAV85402.1"/>
    </source>
</evidence>
<feature type="domain" description="ABC transporter" evidence="4">
    <location>
        <begin position="130"/>
        <end position="162"/>
    </location>
</feature>
<dbReference type="SUPFAM" id="SSF52540">
    <property type="entry name" value="P-loop containing nucleoside triphosphate hydrolases"/>
    <property type="match status" value="1"/>
</dbReference>